<dbReference type="RefSeq" id="XP_026748210.1">
    <property type="nucleotide sequence ID" value="XM_026892409.3"/>
</dbReference>
<dbReference type="SUPFAM" id="SSF57501">
    <property type="entry name" value="Cystine-knot cytokines"/>
    <property type="match status" value="1"/>
</dbReference>
<proteinExistence type="predicted"/>
<dbReference type="GO" id="GO:0008083">
    <property type="term" value="F:growth factor activity"/>
    <property type="evidence" value="ECO:0007669"/>
    <property type="project" value="InterPro"/>
</dbReference>
<organism evidence="3 4">
    <name type="scientific">Galleria mellonella</name>
    <name type="common">Greater wax moth</name>
    <dbReference type="NCBI Taxonomy" id="7137"/>
    <lineage>
        <taxon>Eukaryota</taxon>
        <taxon>Metazoa</taxon>
        <taxon>Ecdysozoa</taxon>
        <taxon>Arthropoda</taxon>
        <taxon>Hexapoda</taxon>
        <taxon>Insecta</taxon>
        <taxon>Pterygota</taxon>
        <taxon>Neoptera</taxon>
        <taxon>Endopterygota</taxon>
        <taxon>Lepidoptera</taxon>
        <taxon>Glossata</taxon>
        <taxon>Ditrysia</taxon>
        <taxon>Pyraloidea</taxon>
        <taxon>Pyralidae</taxon>
        <taxon>Galleriinae</taxon>
        <taxon>Galleria</taxon>
    </lineage>
</organism>
<reference evidence="4" key="1">
    <citation type="submission" date="2025-08" db="UniProtKB">
        <authorList>
            <consortium name="RefSeq"/>
        </authorList>
    </citation>
    <scope>IDENTIFICATION</scope>
    <source>
        <tissue evidence="4">Whole larvae</tissue>
    </source>
</reference>
<evidence type="ECO:0000313" key="4">
    <source>
        <dbReference type="RefSeq" id="XP_026748210.1"/>
    </source>
</evidence>
<dbReference type="Pfam" id="PF00341">
    <property type="entry name" value="PDGF"/>
    <property type="match status" value="1"/>
</dbReference>
<name>A0A6J1W740_GALME</name>
<dbReference type="AlphaFoldDB" id="A0A6J1W740"/>
<accession>A0A6J1W740</accession>
<feature type="chain" id="PRO_5027027688" evidence="1">
    <location>
        <begin position="17"/>
        <end position="156"/>
    </location>
</feature>
<evidence type="ECO:0000256" key="1">
    <source>
        <dbReference type="SAM" id="SignalP"/>
    </source>
</evidence>
<dbReference type="InterPro" id="IPR000072">
    <property type="entry name" value="PDGF/VEGF_dom"/>
</dbReference>
<dbReference type="InterPro" id="IPR029034">
    <property type="entry name" value="Cystine-knot_cytokine"/>
</dbReference>
<dbReference type="Proteomes" id="UP001652740">
    <property type="component" value="Unplaced"/>
</dbReference>
<dbReference type="OrthoDB" id="8878063at2759"/>
<feature type="domain" description="Platelet-derived growth factor (PDGF) family profile" evidence="2">
    <location>
        <begin position="63"/>
        <end position="130"/>
    </location>
</feature>
<dbReference type="GO" id="GO:0016020">
    <property type="term" value="C:membrane"/>
    <property type="evidence" value="ECO:0007669"/>
    <property type="project" value="InterPro"/>
</dbReference>
<feature type="signal peptide" evidence="1">
    <location>
        <begin position="1"/>
        <end position="16"/>
    </location>
</feature>
<dbReference type="Gene3D" id="2.10.90.10">
    <property type="entry name" value="Cystine-knot cytokines"/>
    <property type="match status" value="1"/>
</dbReference>
<keyword evidence="1" id="KW-0732">Signal</keyword>
<gene>
    <name evidence="4" type="primary">LOC113509117</name>
</gene>
<keyword evidence="3" id="KW-1185">Reference proteome</keyword>
<dbReference type="GeneID" id="113509117"/>
<evidence type="ECO:0000313" key="3">
    <source>
        <dbReference type="Proteomes" id="UP001652740"/>
    </source>
</evidence>
<evidence type="ECO:0000259" key="2">
    <source>
        <dbReference type="PROSITE" id="PS50278"/>
    </source>
</evidence>
<dbReference type="PROSITE" id="PS50278">
    <property type="entry name" value="PDGF_2"/>
    <property type="match status" value="1"/>
</dbReference>
<protein>
    <submittedName>
        <fullName evidence="4">Uncharacterized protein LOC113509117 isoform X2</fullName>
    </submittedName>
</protein>
<sequence length="156" mass="17774">MAKIFLVVVLFVFAEAVHKHHPKFPKDLIEKVACTSENERIRNEIIEKSKCRDPKEVFVYLKPPSAHEQVIPSAVWVKRCVGICDYEAEGSSCVSTDTVMKTISIRIYNVKTKKETCSTYQIEEHRSCGCCNLTPEECGDSRIYNPPELEYAVESI</sequence>